<sequence length="113" mass="12401">MFLNYSPILEGLFSLKNIVFVFDRRERLSLGRDLAKAATGPRSFCLMLSFYLHGSSLFVAVHQAAQVIDVHHGGPGGHGLWLHPAVLGLIQVRHNATQLLACFSLPVALHQVS</sequence>
<protein>
    <submittedName>
        <fullName evidence="1">Uncharacterized protein</fullName>
    </submittedName>
</protein>
<dbReference type="Proteomes" id="UP001476798">
    <property type="component" value="Unassembled WGS sequence"/>
</dbReference>
<proteinExistence type="predicted"/>
<dbReference type="EMBL" id="JAHRIO010040940">
    <property type="protein sequence ID" value="MEQ2171750.1"/>
    <property type="molecule type" value="Genomic_DNA"/>
</dbReference>
<reference evidence="1 2" key="1">
    <citation type="submission" date="2021-06" db="EMBL/GenBank/DDBJ databases">
        <authorList>
            <person name="Palmer J.M."/>
        </authorList>
    </citation>
    <scope>NUCLEOTIDE SEQUENCE [LARGE SCALE GENOMIC DNA]</scope>
    <source>
        <strain evidence="1 2">GA_2019</strain>
        <tissue evidence="1">Muscle</tissue>
    </source>
</reference>
<accession>A0ABV0NKC9</accession>
<gene>
    <name evidence="1" type="ORF">GOODEAATRI_013951</name>
</gene>
<comment type="caution">
    <text evidence="1">The sequence shown here is derived from an EMBL/GenBank/DDBJ whole genome shotgun (WGS) entry which is preliminary data.</text>
</comment>
<evidence type="ECO:0000313" key="2">
    <source>
        <dbReference type="Proteomes" id="UP001476798"/>
    </source>
</evidence>
<keyword evidence="2" id="KW-1185">Reference proteome</keyword>
<feature type="non-terminal residue" evidence="1">
    <location>
        <position position="113"/>
    </location>
</feature>
<organism evidence="1 2">
    <name type="scientific">Goodea atripinnis</name>
    <dbReference type="NCBI Taxonomy" id="208336"/>
    <lineage>
        <taxon>Eukaryota</taxon>
        <taxon>Metazoa</taxon>
        <taxon>Chordata</taxon>
        <taxon>Craniata</taxon>
        <taxon>Vertebrata</taxon>
        <taxon>Euteleostomi</taxon>
        <taxon>Actinopterygii</taxon>
        <taxon>Neopterygii</taxon>
        <taxon>Teleostei</taxon>
        <taxon>Neoteleostei</taxon>
        <taxon>Acanthomorphata</taxon>
        <taxon>Ovalentaria</taxon>
        <taxon>Atherinomorphae</taxon>
        <taxon>Cyprinodontiformes</taxon>
        <taxon>Goodeidae</taxon>
        <taxon>Goodea</taxon>
    </lineage>
</organism>
<evidence type="ECO:0000313" key="1">
    <source>
        <dbReference type="EMBL" id="MEQ2171750.1"/>
    </source>
</evidence>
<name>A0ABV0NKC9_9TELE</name>